<reference evidence="3" key="2">
    <citation type="journal article" date="2022" name="Microb. Genom.">
        <title>A chromosome-scale genome assembly of the tomato pathogen Cladosporium fulvum reveals a compartmentalized genome architecture and the presence of a dispensable chromosome.</title>
        <authorList>
            <person name="Zaccaron A.Z."/>
            <person name="Chen L.H."/>
            <person name="Samaras A."/>
            <person name="Stergiopoulos I."/>
        </authorList>
    </citation>
    <scope>NUCLEOTIDE SEQUENCE</scope>
    <source>
        <strain evidence="3">Race5_Kim</strain>
    </source>
</reference>
<dbReference type="GeneID" id="71987505"/>
<gene>
    <name evidence="3" type="ORF">CLAFUR5_07627</name>
</gene>
<dbReference type="Proteomes" id="UP000756132">
    <property type="component" value="Chromosome 6"/>
</dbReference>
<dbReference type="AlphaFoldDB" id="A0A9Q8UR59"/>
<evidence type="ECO:0000256" key="2">
    <source>
        <dbReference type="ARBA" id="ARBA00023604"/>
    </source>
</evidence>
<evidence type="ECO:0000256" key="1">
    <source>
        <dbReference type="ARBA" id="ARBA00023002"/>
    </source>
</evidence>
<proteinExistence type="inferred from homology"/>
<organism evidence="3 4">
    <name type="scientific">Passalora fulva</name>
    <name type="common">Tomato leaf mold</name>
    <name type="synonym">Cladosporium fulvum</name>
    <dbReference type="NCBI Taxonomy" id="5499"/>
    <lineage>
        <taxon>Eukaryota</taxon>
        <taxon>Fungi</taxon>
        <taxon>Dikarya</taxon>
        <taxon>Ascomycota</taxon>
        <taxon>Pezizomycotina</taxon>
        <taxon>Dothideomycetes</taxon>
        <taxon>Dothideomycetidae</taxon>
        <taxon>Mycosphaerellales</taxon>
        <taxon>Mycosphaerellaceae</taxon>
        <taxon>Fulvia</taxon>
    </lineage>
</organism>
<accession>A0A9Q8UR59</accession>
<dbReference type="RefSeq" id="XP_047763743.1">
    <property type="nucleotide sequence ID" value="XM_047906775.1"/>
</dbReference>
<evidence type="ECO:0000313" key="3">
    <source>
        <dbReference type="EMBL" id="UJO19377.1"/>
    </source>
</evidence>
<dbReference type="EMBL" id="CP090168">
    <property type="protein sequence ID" value="UJO19377.1"/>
    <property type="molecule type" value="Genomic_DNA"/>
</dbReference>
<dbReference type="NCBIfam" id="NF041278">
    <property type="entry name" value="CmcJ_NvfI_EfuI"/>
    <property type="match status" value="1"/>
</dbReference>
<dbReference type="PANTHER" id="PTHR34598:SF3">
    <property type="entry name" value="OXIDOREDUCTASE AN1597"/>
    <property type="match status" value="1"/>
</dbReference>
<keyword evidence="3" id="KW-0223">Dioxygenase</keyword>
<protein>
    <submittedName>
        <fullName evidence="3">Fe(II)/2-oxoglutarate-dependent dioxygenase nvfI</fullName>
    </submittedName>
</protein>
<dbReference type="GO" id="GO:0051213">
    <property type="term" value="F:dioxygenase activity"/>
    <property type="evidence" value="ECO:0007669"/>
    <property type="project" value="UniProtKB-KW"/>
</dbReference>
<keyword evidence="4" id="KW-1185">Reference proteome</keyword>
<sequence>MPYKDKDSEAGDIRPMNRKVLLRSLCFYSPPPDGHQPRYMETNLTQPGAGQRNYDHYRKIVPIYDIRNRESSFDVAKNSFTPLPNAFHISKAISFDDEDDVRARYLPEVENIIFENVKGSQKVLPYDVVIRKASSVKVAHRQVNKLHVDQSPRGAYKRATKHFPKADSDAIIKGNLRLRIINLWKPIYNIVHDHPLVFADHRSLKPGDMIPVEQAYPDYVGETYCGKYRPGQQFWYWSDMRTEDVLLLQCFDSQRTADVDGGLEHVQCLHGSFELDTDGLEPCDRASVEVRCLVLG</sequence>
<dbReference type="InterPro" id="IPR044053">
    <property type="entry name" value="AsaB-like"/>
</dbReference>
<dbReference type="OrthoDB" id="412788at2759"/>
<keyword evidence="1" id="KW-0560">Oxidoreductase</keyword>
<dbReference type="PANTHER" id="PTHR34598">
    <property type="entry name" value="BLL6449 PROTEIN"/>
    <property type="match status" value="1"/>
</dbReference>
<comment type="similarity">
    <text evidence="2">Belongs to the asaB hydroxylase/desaturase family.</text>
</comment>
<dbReference type="KEGG" id="ffu:CLAFUR5_07627"/>
<name>A0A9Q8UR59_PASFU</name>
<reference evidence="3" key="1">
    <citation type="submission" date="2021-12" db="EMBL/GenBank/DDBJ databases">
        <authorList>
            <person name="Zaccaron A."/>
            <person name="Stergiopoulos I."/>
        </authorList>
    </citation>
    <scope>NUCLEOTIDE SEQUENCE</scope>
    <source>
        <strain evidence="3">Race5_Kim</strain>
    </source>
</reference>
<evidence type="ECO:0000313" key="4">
    <source>
        <dbReference type="Proteomes" id="UP000756132"/>
    </source>
</evidence>